<reference evidence="1 2" key="1">
    <citation type="submission" date="2023-11" db="EMBL/GenBank/DDBJ databases">
        <title>Analysis of the Genomes of Mucilaginibacter gossypii cycad 4 and M. sabulilitoris SNA2: microbes with the potential for plant growth promotion.</title>
        <authorList>
            <person name="Hirsch A.M."/>
            <person name="Humm E."/>
            <person name="Rubbi M."/>
            <person name="Del Vecchio G."/>
            <person name="Ha S.M."/>
            <person name="Pellegrini M."/>
            <person name="Gunsalus R.P."/>
        </authorList>
    </citation>
    <scope>NUCLEOTIDE SEQUENCE [LARGE SCALE GENOMIC DNA]</scope>
    <source>
        <strain evidence="1 2">SNA2</strain>
    </source>
</reference>
<dbReference type="SFLD" id="SFLDG01129">
    <property type="entry name" value="C1.5:_HAD__Beta-PGM__Phosphata"/>
    <property type="match status" value="1"/>
</dbReference>
<dbReference type="NCBIfam" id="TIGR01549">
    <property type="entry name" value="HAD-SF-IA-v1"/>
    <property type="match status" value="1"/>
</dbReference>
<protein>
    <submittedName>
        <fullName evidence="1">YjjG family noncanonical pyrimidine nucleotidase</fullName>
    </submittedName>
</protein>
<dbReference type="SUPFAM" id="SSF56784">
    <property type="entry name" value="HAD-like"/>
    <property type="match status" value="1"/>
</dbReference>
<dbReference type="PANTHER" id="PTHR47478:SF1">
    <property type="entry name" value="PYRIMIDINE 5'-NUCLEOTIDASE YJJG"/>
    <property type="match status" value="1"/>
</dbReference>
<dbReference type="CDD" id="cd04305">
    <property type="entry name" value="HAD_Neu5Ac-Pase_like"/>
    <property type="match status" value="1"/>
</dbReference>
<proteinExistence type="predicted"/>
<evidence type="ECO:0000313" key="2">
    <source>
        <dbReference type="Proteomes" id="UP001324380"/>
    </source>
</evidence>
<dbReference type="InterPro" id="IPR036412">
    <property type="entry name" value="HAD-like_sf"/>
</dbReference>
<organism evidence="1 2">
    <name type="scientific">Mucilaginibacter sabulilitoris</name>
    <dbReference type="NCBI Taxonomy" id="1173583"/>
    <lineage>
        <taxon>Bacteria</taxon>
        <taxon>Pseudomonadati</taxon>
        <taxon>Bacteroidota</taxon>
        <taxon>Sphingobacteriia</taxon>
        <taxon>Sphingobacteriales</taxon>
        <taxon>Sphingobacteriaceae</taxon>
        <taxon>Mucilaginibacter</taxon>
    </lineage>
</organism>
<dbReference type="Proteomes" id="UP001324380">
    <property type="component" value="Chromosome"/>
</dbReference>
<name>A0ABZ0TKS6_9SPHI</name>
<keyword evidence="2" id="KW-1185">Reference proteome</keyword>
<sequence>MKNYKHIFFDLDHTIWDFDKNAEETLHELYILHRLGEVGLPPANVFIETYTRNNHKLWAQYHIGEISKDELREARFKRTFIELGLHPDIIPVDFEDAYVKLCPTKTNLFPHAHETLQYLQGKYTLHLISNGFKESQQLKIAGTNLAGYFQHIIVSEDVGVNKPDKAIFEYALNLAGTSKQESIMIGDSLEADVYGALNFGMDAIYFNPFEAPKPDDVPLQITHLKELTLLL</sequence>
<dbReference type="RefSeq" id="WP_321562672.1">
    <property type="nucleotide sequence ID" value="NZ_CP139558.1"/>
</dbReference>
<accession>A0ABZ0TKS6</accession>
<dbReference type="SFLD" id="SFLDS00003">
    <property type="entry name" value="Haloacid_Dehalogenase"/>
    <property type="match status" value="1"/>
</dbReference>
<dbReference type="InterPro" id="IPR006439">
    <property type="entry name" value="HAD-SF_hydro_IA"/>
</dbReference>
<evidence type="ECO:0000313" key="1">
    <source>
        <dbReference type="EMBL" id="WPU93537.1"/>
    </source>
</evidence>
<dbReference type="PANTHER" id="PTHR47478">
    <property type="match status" value="1"/>
</dbReference>
<dbReference type="Pfam" id="PF00702">
    <property type="entry name" value="Hydrolase"/>
    <property type="match status" value="1"/>
</dbReference>
<dbReference type="NCBIfam" id="TIGR02254">
    <property type="entry name" value="YjjG_YfnB"/>
    <property type="match status" value="1"/>
</dbReference>
<gene>
    <name evidence="1" type="ORF">SNE25_29915</name>
</gene>
<dbReference type="InterPro" id="IPR023198">
    <property type="entry name" value="PGP-like_dom2"/>
</dbReference>
<dbReference type="InterPro" id="IPR011951">
    <property type="entry name" value="HAD-SF_hydro_IA_YjjG/PynA"/>
</dbReference>
<dbReference type="InterPro" id="IPR052550">
    <property type="entry name" value="Pyrimidine_5'-ntase_YjjG"/>
</dbReference>
<dbReference type="EMBL" id="CP139558">
    <property type="protein sequence ID" value="WPU93537.1"/>
    <property type="molecule type" value="Genomic_DNA"/>
</dbReference>
<dbReference type="InterPro" id="IPR023214">
    <property type="entry name" value="HAD_sf"/>
</dbReference>
<dbReference type="Gene3D" id="3.40.50.1000">
    <property type="entry name" value="HAD superfamily/HAD-like"/>
    <property type="match status" value="1"/>
</dbReference>
<dbReference type="Gene3D" id="1.10.150.240">
    <property type="entry name" value="Putative phosphatase, domain 2"/>
    <property type="match status" value="1"/>
</dbReference>